<evidence type="ECO:0000256" key="11">
    <source>
        <dbReference type="ARBA" id="ARBA00023002"/>
    </source>
</evidence>
<dbReference type="PANTHER" id="PTHR46278:SF2">
    <property type="entry name" value="ASPARTATE-SEMIALDEHYDE DEHYDROGENASE"/>
    <property type="match status" value="1"/>
</dbReference>
<gene>
    <name evidence="15" type="primary">asd</name>
    <name evidence="18" type="ORF">SAMN05216498_1117</name>
</gene>
<evidence type="ECO:0000256" key="7">
    <source>
        <dbReference type="ARBA" id="ARBA00022605"/>
    </source>
</evidence>
<dbReference type="RefSeq" id="WP_093855620.1">
    <property type="nucleotide sequence ID" value="NZ_BJVZ01000001.1"/>
</dbReference>
<protein>
    <recommendedName>
        <fullName evidence="6 15">Aspartate-semialdehyde dehydrogenase</fullName>
        <shortName evidence="15">ASA dehydrogenase</shortName>
        <shortName evidence="15">ASADH</shortName>
        <ecNumber evidence="6 15">1.2.1.11</ecNumber>
    </recommendedName>
    <alternativeName>
        <fullName evidence="15">Aspartate-beta-semialdehyde dehydrogenase</fullName>
    </alternativeName>
</protein>
<dbReference type="GO" id="GO:0009097">
    <property type="term" value="P:isoleucine biosynthetic process"/>
    <property type="evidence" value="ECO:0007669"/>
    <property type="project" value="UniProtKB-UniRule"/>
</dbReference>
<dbReference type="NCBIfam" id="TIGR01296">
    <property type="entry name" value="asd_B"/>
    <property type="match status" value="1"/>
</dbReference>
<evidence type="ECO:0000256" key="14">
    <source>
        <dbReference type="ARBA" id="ARBA00047891"/>
    </source>
</evidence>
<evidence type="ECO:0000256" key="2">
    <source>
        <dbReference type="ARBA" id="ARBA00005076"/>
    </source>
</evidence>
<dbReference type="InterPro" id="IPR005986">
    <property type="entry name" value="Asp_semialdehyde_DH_beta"/>
</dbReference>
<evidence type="ECO:0000256" key="1">
    <source>
        <dbReference type="ARBA" id="ARBA00005021"/>
    </source>
</evidence>
<dbReference type="GO" id="GO:0051287">
    <property type="term" value="F:NAD binding"/>
    <property type="evidence" value="ECO:0007669"/>
    <property type="project" value="InterPro"/>
</dbReference>
<dbReference type="Pfam" id="PF02774">
    <property type="entry name" value="Semialdhyde_dhC"/>
    <property type="match status" value="1"/>
</dbReference>
<comment type="pathway">
    <text evidence="1 15">Amino-acid biosynthesis; L-methionine biosynthesis via de novo pathway; L-homoserine from L-aspartate: step 2/3.</text>
</comment>
<dbReference type="GO" id="GO:0019877">
    <property type="term" value="P:diaminopimelate biosynthetic process"/>
    <property type="evidence" value="ECO:0007669"/>
    <property type="project" value="UniProtKB-UniRule"/>
</dbReference>
<evidence type="ECO:0000313" key="18">
    <source>
        <dbReference type="EMBL" id="SDN00503.1"/>
    </source>
</evidence>
<dbReference type="Pfam" id="PF01118">
    <property type="entry name" value="Semialdhyde_dh"/>
    <property type="match status" value="1"/>
</dbReference>
<feature type="active site" description="Acyl-thioester intermediate" evidence="15 16">
    <location>
        <position position="132"/>
    </location>
</feature>
<keyword evidence="9 15" id="KW-0521">NADP</keyword>
<evidence type="ECO:0000256" key="16">
    <source>
        <dbReference type="PIRSR" id="PIRSR000148-1"/>
    </source>
</evidence>
<feature type="binding site" evidence="15">
    <location>
        <begin position="162"/>
        <end position="163"/>
    </location>
    <ligand>
        <name>NADP(+)</name>
        <dbReference type="ChEBI" id="CHEBI:58349"/>
    </ligand>
</feature>
<dbReference type="PROSITE" id="PS01103">
    <property type="entry name" value="ASD"/>
    <property type="match status" value="1"/>
</dbReference>
<comment type="pathway">
    <text evidence="2 15">Amino-acid biosynthesis; L-lysine biosynthesis via DAP pathway; (S)-tetrahydrodipicolinate from L-aspartate: step 2/4.</text>
</comment>
<keyword evidence="11 15" id="KW-0560">Oxidoreductase</keyword>
<keyword evidence="13 15" id="KW-0486">Methionine biosynthesis</keyword>
<dbReference type="UniPathway" id="UPA00050">
    <property type="reaction ID" value="UER00463"/>
</dbReference>
<dbReference type="Gene3D" id="3.40.50.720">
    <property type="entry name" value="NAD(P)-binding Rossmann-like Domain"/>
    <property type="match status" value="1"/>
</dbReference>
<comment type="caution">
    <text evidence="15">Lacks conserved residue(s) required for the propagation of feature annotation.</text>
</comment>
<feature type="binding site" evidence="15">
    <location>
        <position position="326"/>
    </location>
    <ligand>
        <name>NADP(+)</name>
        <dbReference type="ChEBI" id="CHEBI:58349"/>
    </ligand>
</feature>
<evidence type="ECO:0000256" key="5">
    <source>
        <dbReference type="ARBA" id="ARBA00011738"/>
    </source>
</evidence>
<keyword evidence="8 15" id="KW-0791">Threonine biosynthesis</keyword>
<dbReference type="GO" id="GO:0046983">
    <property type="term" value="F:protein dimerization activity"/>
    <property type="evidence" value="ECO:0007669"/>
    <property type="project" value="InterPro"/>
</dbReference>
<dbReference type="EC" id="1.2.1.11" evidence="6 15"/>
<sequence length="346" mass="38343">MANQKQYDVAVVGVTGAVGQKILEMMEEIDFPIKQLHPLASKRSAGKNVVFKGEEVEIKEAKPEAFEGVEIALFSAGGSVSRQLAHEAVERGAVVIDNTSAFRMDENVPLVVPEVNKEDINENNGIIANPNCSTIQMVVALEPLREKFGLNRVIVSTYQSVSGSGNAAVEELKDQSRKMLDGQEPEASILPVKSEEKHYPIAFNALPQIDVFEDNHYTFEEMKMINETKKIMHQPELKVAATCVRLPFFYSHAESVYIEVDGDDVSIENLQDALRDQPGIVLEDDIANQVYPTPLSSEGKTDVFVGRIRKDLDVPNGFHFWVVSDNLLKGAAWNSVQIAQAFIQQD</sequence>
<evidence type="ECO:0000256" key="15">
    <source>
        <dbReference type="HAMAP-Rule" id="MF_02121"/>
    </source>
</evidence>
<feature type="binding site" evidence="15">
    <location>
        <begin position="15"/>
        <end position="18"/>
    </location>
    <ligand>
        <name>NADP(+)</name>
        <dbReference type="ChEBI" id="CHEBI:58349"/>
    </ligand>
</feature>
<dbReference type="EMBL" id="FNIG01000002">
    <property type="protein sequence ID" value="SDN00503.1"/>
    <property type="molecule type" value="Genomic_DNA"/>
</dbReference>
<comment type="catalytic activity">
    <reaction evidence="14 15">
        <text>L-aspartate 4-semialdehyde + phosphate + NADP(+) = 4-phospho-L-aspartate + NADPH + H(+)</text>
        <dbReference type="Rhea" id="RHEA:24284"/>
        <dbReference type="ChEBI" id="CHEBI:15378"/>
        <dbReference type="ChEBI" id="CHEBI:43474"/>
        <dbReference type="ChEBI" id="CHEBI:57535"/>
        <dbReference type="ChEBI" id="CHEBI:57783"/>
        <dbReference type="ChEBI" id="CHEBI:58349"/>
        <dbReference type="ChEBI" id="CHEBI:537519"/>
        <dbReference type="EC" id="1.2.1.11"/>
    </reaction>
</comment>
<name>A0A1G9XW81_9BACI</name>
<feature type="domain" description="Semialdehyde dehydrogenase NAD-binding" evidence="17">
    <location>
        <begin position="8"/>
        <end position="123"/>
    </location>
</feature>
<comment type="similarity">
    <text evidence="4 15">Belongs to the aspartate-semialdehyde dehydrogenase family.</text>
</comment>
<dbReference type="InterPro" id="IPR000319">
    <property type="entry name" value="Asp-semialdehyde_DH_CS"/>
</dbReference>
<dbReference type="UniPathway" id="UPA00034">
    <property type="reaction ID" value="UER00016"/>
</dbReference>
<evidence type="ECO:0000256" key="8">
    <source>
        <dbReference type="ARBA" id="ARBA00022697"/>
    </source>
</evidence>
<comment type="pathway">
    <text evidence="3 15">Amino-acid biosynthesis; L-threonine biosynthesis; L-threonine from L-aspartate: step 2/5.</text>
</comment>
<evidence type="ECO:0000256" key="12">
    <source>
        <dbReference type="ARBA" id="ARBA00023154"/>
    </source>
</evidence>
<dbReference type="HAMAP" id="MF_02121">
    <property type="entry name" value="ASADH"/>
    <property type="match status" value="1"/>
</dbReference>
<evidence type="ECO:0000313" key="19">
    <source>
        <dbReference type="Proteomes" id="UP000199334"/>
    </source>
</evidence>
<dbReference type="InterPro" id="IPR012280">
    <property type="entry name" value="Semialdhyde_DH_dimer_dom"/>
</dbReference>
<dbReference type="CDD" id="cd18131">
    <property type="entry name" value="ASADH_C_bac_euk_like"/>
    <property type="match status" value="1"/>
</dbReference>
<accession>A0A1G9XW81</accession>
<feature type="binding site" evidence="15">
    <location>
        <begin position="43"/>
        <end position="44"/>
    </location>
    <ligand>
        <name>NADP(+)</name>
        <dbReference type="ChEBI" id="CHEBI:58349"/>
    </ligand>
</feature>
<organism evidence="18 19">
    <name type="scientific">Tenuibacillus multivorans</name>
    <dbReference type="NCBI Taxonomy" id="237069"/>
    <lineage>
        <taxon>Bacteria</taxon>
        <taxon>Bacillati</taxon>
        <taxon>Bacillota</taxon>
        <taxon>Bacilli</taxon>
        <taxon>Bacillales</taxon>
        <taxon>Bacillaceae</taxon>
        <taxon>Tenuibacillus</taxon>
    </lineage>
</organism>
<dbReference type="UniPathway" id="UPA00051">
    <property type="reaction ID" value="UER00464"/>
</dbReference>
<evidence type="ECO:0000256" key="3">
    <source>
        <dbReference type="ARBA" id="ARBA00005097"/>
    </source>
</evidence>
<evidence type="ECO:0000256" key="13">
    <source>
        <dbReference type="ARBA" id="ARBA00023167"/>
    </source>
</evidence>
<reference evidence="18 19" key="1">
    <citation type="submission" date="2016-10" db="EMBL/GenBank/DDBJ databases">
        <authorList>
            <person name="de Groot N.N."/>
        </authorList>
    </citation>
    <scope>NUCLEOTIDE SEQUENCE [LARGE SCALE GENOMIC DNA]</scope>
    <source>
        <strain evidence="18 19">CGMCC 1.3442</strain>
    </source>
</reference>
<dbReference type="STRING" id="237069.SAMN05216498_1117"/>
<dbReference type="InterPro" id="IPR036291">
    <property type="entry name" value="NAD(P)-bd_dom_sf"/>
</dbReference>
<dbReference type="InterPro" id="IPR000534">
    <property type="entry name" value="Semialdehyde_DH_NAD-bd"/>
</dbReference>
<evidence type="ECO:0000256" key="6">
    <source>
        <dbReference type="ARBA" id="ARBA00013120"/>
    </source>
</evidence>
<dbReference type="PIRSF" id="PIRSF000148">
    <property type="entry name" value="ASA_dh"/>
    <property type="match status" value="1"/>
</dbReference>
<dbReference type="GO" id="GO:0004073">
    <property type="term" value="F:aspartate-semialdehyde dehydrogenase activity"/>
    <property type="evidence" value="ECO:0007669"/>
    <property type="project" value="UniProtKB-UniRule"/>
</dbReference>
<dbReference type="Gene3D" id="3.30.360.10">
    <property type="entry name" value="Dihydrodipicolinate Reductase, domain 2"/>
    <property type="match status" value="1"/>
</dbReference>
<dbReference type="PANTHER" id="PTHR46278">
    <property type="entry name" value="DEHYDROGENASE, PUTATIVE-RELATED"/>
    <property type="match status" value="1"/>
</dbReference>
<keyword evidence="19" id="KW-1185">Reference proteome</keyword>
<evidence type="ECO:0000256" key="10">
    <source>
        <dbReference type="ARBA" id="ARBA00022915"/>
    </source>
</evidence>
<feature type="binding site" evidence="15">
    <location>
        <position position="159"/>
    </location>
    <ligand>
        <name>substrate</name>
    </ligand>
</feature>
<comment type="subunit">
    <text evidence="5 15">Homodimer.</text>
</comment>
<keyword evidence="10 15" id="KW-0220">Diaminopimelate biosynthesis</keyword>
<dbReference type="NCBIfam" id="NF011456">
    <property type="entry name" value="PRK14874.1"/>
    <property type="match status" value="1"/>
</dbReference>
<feature type="binding site" evidence="15">
    <location>
        <position position="245"/>
    </location>
    <ligand>
        <name>substrate</name>
    </ligand>
</feature>
<evidence type="ECO:0000256" key="9">
    <source>
        <dbReference type="ARBA" id="ARBA00022857"/>
    </source>
</evidence>
<keyword evidence="12 15" id="KW-0457">Lysine biosynthesis</keyword>
<feature type="active site" description="Proton acceptor" evidence="15 16">
    <location>
        <position position="252"/>
    </location>
</feature>
<dbReference type="Proteomes" id="UP000199334">
    <property type="component" value="Unassembled WGS sequence"/>
</dbReference>
<keyword evidence="7 15" id="KW-0028">Amino-acid biosynthesis</keyword>
<dbReference type="InterPro" id="IPR012080">
    <property type="entry name" value="Asp_semialdehyde_DH"/>
</dbReference>
<dbReference type="SUPFAM" id="SSF51735">
    <property type="entry name" value="NAD(P)-binding Rossmann-fold domains"/>
    <property type="match status" value="1"/>
</dbReference>
<dbReference type="OrthoDB" id="9805684at2"/>
<proteinExistence type="inferred from homology"/>
<feature type="binding site" evidence="15">
    <location>
        <position position="103"/>
    </location>
    <ligand>
        <name>phosphate</name>
        <dbReference type="ChEBI" id="CHEBI:43474"/>
    </ligand>
</feature>
<dbReference type="GO" id="GO:0071266">
    <property type="term" value="P:'de novo' L-methionine biosynthetic process"/>
    <property type="evidence" value="ECO:0007669"/>
    <property type="project" value="UniProtKB-UniRule"/>
</dbReference>
<dbReference type="SMART" id="SM00859">
    <property type="entry name" value="Semialdhyde_dh"/>
    <property type="match status" value="1"/>
</dbReference>
<dbReference type="GO" id="GO:0050661">
    <property type="term" value="F:NADP binding"/>
    <property type="evidence" value="ECO:0007669"/>
    <property type="project" value="UniProtKB-UniRule"/>
</dbReference>
<dbReference type="SUPFAM" id="SSF55347">
    <property type="entry name" value="Glyceraldehyde-3-phosphate dehydrogenase-like, C-terminal domain"/>
    <property type="match status" value="1"/>
</dbReference>
<evidence type="ECO:0000256" key="4">
    <source>
        <dbReference type="ARBA" id="ARBA00010584"/>
    </source>
</evidence>
<dbReference type="CDD" id="cd02316">
    <property type="entry name" value="VcASADH2_like_N"/>
    <property type="match status" value="1"/>
</dbReference>
<dbReference type="GO" id="GO:0009088">
    <property type="term" value="P:threonine biosynthetic process"/>
    <property type="evidence" value="ECO:0007669"/>
    <property type="project" value="UniProtKB-UniRule"/>
</dbReference>
<dbReference type="AlphaFoldDB" id="A0A1G9XW81"/>
<evidence type="ECO:0000259" key="17">
    <source>
        <dbReference type="SMART" id="SM00859"/>
    </source>
</evidence>
<comment type="function">
    <text evidence="15">Catalyzes the NADPH-dependent formation of L-aspartate-semialdehyde (L-ASA) by the reductive dephosphorylation of L-aspartyl-4-phosphate.</text>
</comment>
<dbReference type="GO" id="GO:0009089">
    <property type="term" value="P:lysine biosynthetic process via diaminopimelate"/>
    <property type="evidence" value="ECO:0007669"/>
    <property type="project" value="UniProtKB-UniRule"/>
</dbReference>